<dbReference type="InterPro" id="IPR018764">
    <property type="entry name" value="RskA_C"/>
</dbReference>
<name>A0A1G6CD50_9HYPH</name>
<reference evidence="2 3" key="1">
    <citation type="submission" date="2016-10" db="EMBL/GenBank/DDBJ databases">
        <authorList>
            <person name="de Groot N.N."/>
        </authorList>
    </citation>
    <scope>NUCLEOTIDE SEQUENCE [LARGE SCALE GENOMIC DNA]</scope>
    <source>
        <strain evidence="2 3">ATCC 35022</strain>
    </source>
</reference>
<dbReference type="InterPro" id="IPR051474">
    <property type="entry name" value="Anti-sigma-K/W_factor"/>
</dbReference>
<dbReference type="STRING" id="665467.SAMN02982931_02329"/>
<keyword evidence="3" id="KW-1185">Reference proteome</keyword>
<dbReference type="AlphaFoldDB" id="A0A1G6CD50"/>
<dbReference type="GO" id="GO:0005886">
    <property type="term" value="C:plasma membrane"/>
    <property type="evidence" value="ECO:0007669"/>
    <property type="project" value="InterPro"/>
</dbReference>
<dbReference type="PANTHER" id="PTHR37461:SF1">
    <property type="entry name" value="ANTI-SIGMA-K FACTOR RSKA"/>
    <property type="match status" value="1"/>
</dbReference>
<dbReference type="PANTHER" id="PTHR37461">
    <property type="entry name" value="ANTI-SIGMA-K FACTOR RSKA"/>
    <property type="match status" value="1"/>
</dbReference>
<sequence length="236" mass="24380">MAPEREDLDALAGEYVLGTLDAGERRAAEARYAADADFRRAVSEWETRLQPLADTAGEAPVQPSVFGRIEAAIGAASPSVVESGEGGNVVFLRRQVRRWRVTSALVGAAAAVLAGIVVVDQIQPPVQAQSEFVAVLTTEGASPAFVATVNVAAGTISVRQVVAAPPEDKSYELWAVEPDAVPVSLGVFDDGTSLSRGLEYAPDGLTLAISLEPKGGSPTGAVTGPVVFSGQLVPSD</sequence>
<proteinExistence type="predicted"/>
<dbReference type="Pfam" id="PF10099">
    <property type="entry name" value="RskA_C"/>
    <property type="match status" value="1"/>
</dbReference>
<dbReference type="Proteomes" id="UP000199071">
    <property type="component" value="Unassembled WGS sequence"/>
</dbReference>
<organism evidence="2 3">
    <name type="scientific">Bauldia litoralis</name>
    <dbReference type="NCBI Taxonomy" id="665467"/>
    <lineage>
        <taxon>Bacteria</taxon>
        <taxon>Pseudomonadati</taxon>
        <taxon>Pseudomonadota</taxon>
        <taxon>Alphaproteobacteria</taxon>
        <taxon>Hyphomicrobiales</taxon>
        <taxon>Kaistiaceae</taxon>
        <taxon>Bauldia</taxon>
    </lineage>
</organism>
<evidence type="ECO:0000313" key="2">
    <source>
        <dbReference type="EMBL" id="SDB30672.1"/>
    </source>
</evidence>
<dbReference type="GO" id="GO:0006417">
    <property type="term" value="P:regulation of translation"/>
    <property type="evidence" value="ECO:0007669"/>
    <property type="project" value="TreeGrafter"/>
</dbReference>
<feature type="domain" description="Anti-sigma K factor RskA C-terminal" evidence="1">
    <location>
        <begin position="106"/>
        <end position="226"/>
    </location>
</feature>
<dbReference type="GO" id="GO:0016989">
    <property type="term" value="F:sigma factor antagonist activity"/>
    <property type="evidence" value="ECO:0007669"/>
    <property type="project" value="TreeGrafter"/>
</dbReference>
<evidence type="ECO:0000313" key="3">
    <source>
        <dbReference type="Proteomes" id="UP000199071"/>
    </source>
</evidence>
<protein>
    <submittedName>
        <fullName evidence="2">Anti-sigma-K factor RskA</fullName>
    </submittedName>
</protein>
<dbReference type="EMBL" id="FMXQ01000004">
    <property type="protein sequence ID" value="SDB30672.1"/>
    <property type="molecule type" value="Genomic_DNA"/>
</dbReference>
<accession>A0A1G6CD50</accession>
<evidence type="ECO:0000259" key="1">
    <source>
        <dbReference type="Pfam" id="PF10099"/>
    </source>
</evidence>
<dbReference type="RefSeq" id="WP_090876593.1">
    <property type="nucleotide sequence ID" value="NZ_FMXQ01000004.1"/>
</dbReference>
<gene>
    <name evidence="2" type="ORF">SAMN02982931_02329</name>
</gene>
<dbReference type="OrthoDB" id="9816387at2"/>